<feature type="transmembrane region" description="Helical" evidence="1">
    <location>
        <begin position="238"/>
        <end position="256"/>
    </location>
</feature>
<dbReference type="EMBL" id="MGFE01000021">
    <property type="protein sequence ID" value="OGL98279.1"/>
    <property type="molecule type" value="Genomic_DNA"/>
</dbReference>
<evidence type="ECO:0000313" key="2">
    <source>
        <dbReference type="EMBL" id="OGL98279.1"/>
    </source>
</evidence>
<gene>
    <name evidence="2" type="ORF">A2304_00310</name>
</gene>
<feature type="transmembrane region" description="Helical" evidence="1">
    <location>
        <begin position="123"/>
        <end position="140"/>
    </location>
</feature>
<feature type="transmembrane region" description="Helical" evidence="1">
    <location>
        <begin position="21"/>
        <end position="45"/>
    </location>
</feature>
<feature type="transmembrane region" description="Helical" evidence="1">
    <location>
        <begin position="152"/>
        <end position="170"/>
    </location>
</feature>
<dbReference type="AlphaFoldDB" id="A0A1F7W684"/>
<name>A0A1F7W684_9BACT</name>
<comment type="caution">
    <text evidence="2">The sequence shown here is derived from an EMBL/GenBank/DDBJ whole genome shotgun (WGS) entry which is preliminary data.</text>
</comment>
<dbReference type="Proteomes" id="UP000176501">
    <property type="component" value="Unassembled WGS sequence"/>
</dbReference>
<accession>A0A1F7W684</accession>
<protein>
    <submittedName>
        <fullName evidence="2">Uncharacterized protein</fullName>
    </submittedName>
</protein>
<organism evidence="2 3">
    <name type="scientific">Candidatus Uhrbacteria bacterium RIFOXYB2_FULL_57_15</name>
    <dbReference type="NCBI Taxonomy" id="1802422"/>
    <lineage>
        <taxon>Bacteria</taxon>
        <taxon>Candidatus Uhriibacteriota</taxon>
    </lineage>
</organism>
<feature type="transmembrane region" description="Helical" evidence="1">
    <location>
        <begin position="176"/>
        <end position="194"/>
    </location>
</feature>
<reference evidence="2 3" key="1">
    <citation type="journal article" date="2016" name="Nat. Commun.">
        <title>Thousands of microbial genomes shed light on interconnected biogeochemical processes in an aquifer system.</title>
        <authorList>
            <person name="Anantharaman K."/>
            <person name="Brown C.T."/>
            <person name="Hug L.A."/>
            <person name="Sharon I."/>
            <person name="Castelle C.J."/>
            <person name="Probst A.J."/>
            <person name="Thomas B.C."/>
            <person name="Singh A."/>
            <person name="Wilkins M.J."/>
            <person name="Karaoz U."/>
            <person name="Brodie E.L."/>
            <person name="Williams K.H."/>
            <person name="Hubbard S.S."/>
            <person name="Banfield J.F."/>
        </authorList>
    </citation>
    <scope>NUCLEOTIDE SEQUENCE [LARGE SCALE GENOMIC DNA]</scope>
</reference>
<feature type="transmembrane region" description="Helical" evidence="1">
    <location>
        <begin position="99"/>
        <end position="117"/>
    </location>
</feature>
<keyword evidence="1" id="KW-0472">Membrane</keyword>
<keyword evidence="1" id="KW-1133">Transmembrane helix</keyword>
<evidence type="ECO:0000313" key="3">
    <source>
        <dbReference type="Proteomes" id="UP000176501"/>
    </source>
</evidence>
<evidence type="ECO:0000256" key="1">
    <source>
        <dbReference type="SAM" id="Phobius"/>
    </source>
</evidence>
<sequence>MQKTASFSEDTLTIERNDGMVTPCLPSGMLAPFFSAIGVAVNILFEDRAVCMGALAALVASAAYFVYIVDFVGGRTRSHPLTRWMWNRFGLTGDTHPRLVSWLVWMLLTLTMAIINVRNGSPATAIMCGVYCCGNLALLIASLKCGTWKIKWYDPVCFLLGGIALILLFGEDSPRAATVLVIVADIIAGIPTFAGVVTNPEGESRIGWRIFLAGGLINVLAFARPFDPFAWGFVESAYTLYIVAATLYLTLMTTFWHSSPRR</sequence>
<feature type="transmembrane region" description="Helical" evidence="1">
    <location>
        <begin position="206"/>
        <end position="226"/>
    </location>
</feature>
<feature type="transmembrane region" description="Helical" evidence="1">
    <location>
        <begin position="51"/>
        <end position="73"/>
    </location>
</feature>
<proteinExistence type="predicted"/>
<keyword evidence="1" id="KW-0812">Transmembrane</keyword>